<dbReference type="InterPro" id="IPR057725">
    <property type="entry name" value="Ams2-SPT21_N"/>
</dbReference>
<dbReference type="HOGENOM" id="CLU_413915_0_0_1"/>
<dbReference type="PANTHER" id="PTHR39147:SF1">
    <property type="entry name" value="PROTEIN SPT21"/>
    <property type="match status" value="1"/>
</dbReference>
<name>G8BTY1_TETPH</name>
<dbReference type="GO" id="GO:0030466">
    <property type="term" value="P:silent mating-type cassette heterochromatin formation"/>
    <property type="evidence" value="ECO:0007669"/>
    <property type="project" value="TreeGrafter"/>
</dbReference>
<feature type="domain" description="Ams2/SPT21 N-terminal" evidence="1">
    <location>
        <begin position="6"/>
        <end position="151"/>
    </location>
</feature>
<evidence type="ECO:0000259" key="1">
    <source>
        <dbReference type="Pfam" id="PF25823"/>
    </source>
</evidence>
<gene>
    <name evidence="2" type="primary">TPHA0E02680</name>
    <name evidence="2" type="ordered locus">TPHA_0E02680</name>
</gene>
<dbReference type="AlphaFoldDB" id="G8BTY1"/>
<protein>
    <recommendedName>
        <fullName evidence="1">Ams2/SPT21 N-terminal domain-containing protein</fullName>
    </recommendedName>
</protein>
<dbReference type="GeneID" id="11531366"/>
<sequence length="642" mass="71593">MSESVYMNLKILYSLENSESIVTTYLSRSKTSKEVQVMTVALNSGGDNNETINSKIGAVPLHDVLDEIYESSPELIDHKVETQGFDYNIYYKDVCEIGEPLVSLGFLSKIRSQKENKELMVKSSAIENEDEDELIVIGSVCSNFASLLKKSYINSSKKGNNKLMGKLKDNVSIETLEIKLQFSKIFKQTVKPAATKYVKPAVKGVRSAVKRQTNPKPAPKAIRTQSLPIWNPMQVPGQALPASSIAHKIYMADKQNETKNSCNQPTNNSQKGRVNINSKVKINDSVSKRFDFMLKKKKTTKFVKSPNPNTATRAHRMNTTPVIMESNFASATFKEKSTKNINQIHRKNSIDFGDIANFANNKLSSNLKKVTNFEEQNSLEADKENIQPSTLNGKPNSSAINMNSNANAFNLLTSPDFNLKKDLDWLDDYDIFNSSIINNESVNVNALFTTPNDANACNTNQTEELDNDFPNSNDFEVQAVDMQTAVTNEIGRTSPMTKQHNNGNINADLDNSNDVDNTSIVFAPTSVINSPDGEKSVEISDNFVNSINVTSKRPCESELEYEVNNNIKKQRTIPSSPVNMFQYQATDDNDNDSVDPINSDDKNELFSSYINVKSYNYQNSHNSTPVSSYLANSSDALDDFQK</sequence>
<evidence type="ECO:0000313" key="2">
    <source>
        <dbReference type="EMBL" id="CCE63359.1"/>
    </source>
</evidence>
<organism evidence="2 3">
    <name type="scientific">Tetrapisispora phaffii (strain ATCC 24235 / CBS 4417 / NBRC 1672 / NRRL Y-8282 / UCD 70-5)</name>
    <name type="common">Yeast</name>
    <name type="synonym">Fabospora phaffii</name>
    <dbReference type="NCBI Taxonomy" id="1071381"/>
    <lineage>
        <taxon>Eukaryota</taxon>
        <taxon>Fungi</taxon>
        <taxon>Dikarya</taxon>
        <taxon>Ascomycota</taxon>
        <taxon>Saccharomycotina</taxon>
        <taxon>Saccharomycetes</taxon>
        <taxon>Saccharomycetales</taxon>
        <taxon>Saccharomycetaceae</taxon>
        <taxon>Tetrapisispora</taxon>
    </lineage>
</organism>
<reference evidence="2 3" key="1">
    <citation type="journal article" date="2011" name="Proc. Natl. Acad. Sci. U.S.A.">
        <title>Evolutionary erosion of yeast sex chromosomes by mating-type switching accidents.</title>
        <authorList>
            <person name="Gordon J.L."/>
            <person name="Armisen D."/>
            <person name="Proux-Wera E."/>
            <person name="Oheigeartaigh S.S."/>
            <person name="Byrne K.P."/>
            <person name="Wolfe K.H."/>
        </authorList>
    </citation>
    <scope>NUCLEOTIDE SEQUENCE [LARGE SCALE GENOMIC DNA]</scope>
    <source>
        <strain evidence="3">ATCC 24235 / CBS 4417 / NBRC 1672 / NRRL Y-8282 / UCD 70-5</strain>
    </source>
</reference>
<dbReference type="eggNOG" id="ENOG502QU3A">
    <property type="taxonomic scope" value="Eukaryota"/>
</dbReference>
<dbReference type="GO" id="GO:0006357">
    <property type="term" value="P:regulation of transcription by RNA polymerase II"/>
    <property type="evidence" value="ECO:0007669"/>
    <property type="project" value="TreeGrafter"/>
</dbReference>
<dbReference type="OrthoDB" id="3199820at2759"/>
<dbReference type="Pfam" id="PF25823">
    <property type="entry name" value="Ams2-SPT21_N"/>
    <property type="match status" value="1"/>
</dbReference>
<accession>G8BTY1</accession>
<keyword evidence="3" id="KW-1185">Reference proteome</keyword>
<dbReference type="KEGG" id="tpf:TPHA_0E02680"/>
<dbReference type="PANTHER" id="PTHR39147">
    <property type="entry name" value="PROTEIN SPT21"/>
    <property type="match status" value="1"/>
</dbReference>
<dbReference type="InterPro" id="IPR042403">
    <property type="entry name" value="Spt21/Ams2"/>
</dbReference>
<dbReference type="EMBL" id="HE612860">
    <property type="protein sequence ID" value="CCE63359.1"/>
    <property type="molecule type" value="Genomic_DNA"/>
</dbReference>
<dbReference type="RefSeq" id="XP_003685793.1">
    <property type="nucleotide sequence ID" value="XM_003685745.1"/>
</dbReference>
<dbReference type="Proteomes" id="UP000005666">
    <property type="component" value="Chromosome 5"/>
</dbReference>
<evidence type="ECO:0000313" key="3">
    <source>
        <dbReference type="Proteomes" id="UP000005666"/>
    </source>
</evidence>
<proteinExistence type="predicted"/>
<dbReference type="GO" id="GO:0000183">
    <property type="term" value="P:rDNA heterochromatin formation"/>
    <property type="evidence" value="ECO:0007669"/>
    <property type="project" value="TreeGrafter"/>
</dbReference>